<keyword evidence="4" id="KW-0597">Phosphoprotein</keyword>
<evidence type="ECO:0000256" key="9">
    <source>
        <dbReference type="ARBA" id="ARBA00022741"/>
    </source>
</evidence>
<dbReference type="SUPFAM" id="SSF52047">
    <property type="entry name" value="RNI-like"/>
    <property type="match status" value="1"/>
</dbReference>
<dbReference type="PROSITE" id="PS51450">
    <property type="entry name" value="LRR"/>
    <property type="match status" value="1"/>
</dbReference>
<dbReference type="Gene3D" id="2.60.120.430">
    <property type="entry name" value="Galactose-binding lectin"/>
    <property type="match status" value="1"/>
</dbReference>
<dbReference type="EMBL" id="JBBPBN010000010">
    <property type="protein sequence ID" value="KAK9031029.1"/>
    <property type="molecule type" value="Genomic_DNA"/>
</dbReference>
<dbReference type="InterPro" id="IPR001245">
    <property type="entry name" value="Ser-Thr/Tyr_kinase_cat_dom"/>
</dbReference>
<keyword evidence="8" id="KW-0677">Repeat</keyword>
<evidence type="ECO:0000256" key="14">
    <source>
        <dbReference type="ARBA" id="ARBA00048679"/>
    </source>
</evidence>
<keyword evidence="9" id="KW-0547">Nucleotide-binding</keyword>
<dbReference type="InterPro" id="IPR001611">
    <property type="entry name" value="Leu-rich_rpt"/>
</dbReference>
<dbReference type="PANTHER" id="PTHR48006">
    <property type="entry name" value="LEUCINE-RICH REPEAT-CONTAINING PROTEIN DDB_G0281931-RELATED"/>
    <property type="match status" value="1"/>
</dbReference>
<evidence type="ECO:0000256" key="10">
    <source>
        <dbReference type="ARBA" id="ARBA00022840"/>
    </source>
</evidence>
<dbReference type="SMART" id="SM00219">
    <property type="entry name" value="TyrKc"/>
    <property type="match status" value="1"/>
</dbReference>
<comment type="catalytic activity">
    <reaction evidence="13">
        <text>L-threonyl-[protein] + ATP = O-phospho-L-threonyl-[protein] + ADP + H(+)</text>
        <dbReference type="Rhea" id="RHEA:46608"/>
        <dbReference type="Rhea" id="RHEA-COMP:11060"/>
        <dbReference type="Rhea" id="RHEA-COMP:11605"/>
        <dbReference type="ChEBI" id="CHEBI:15378"/>
        <dbReference type="ChEBI" id="CHEBI:30013"/>
        <dbReference type="ChEBI" id="CHEBI:30616"/>
        <dbReference type="ChEBI" id="CHEBI:61977"/>
        <dbReference type="ChEBI" id="CHEBI:456216"/>
        <dbReference type="EC" id="2.7.11.1"/>
    </reaction>
</comment>
<evidence type="ECO:0000256" key="13">
    <source>
        <dbReference type="ARBA" id="ARBA00047899"/>
    </source>
</evidence>
<reference evidence="18 19" key="1">
    <citation type="journal article" date="2024" name="G3 (Bethesda)">
        <title>Genome assembly of Hibiscus sabdariffa L. provides insights into metabolisms of medicinal natural products.</title>
        <authorList>
            <person name="Kim T."/>
        </authorList>
    </citation>
    <scope>NUCLEOTIDE SEQUENCE [LARGE SCALE GENOMIC DNA]</scope>
    <source>
        <strain evidence="18">TK-2024</strain>
        <tissue evidence="18">Old leaves</tissue>
    </source>
</reference>
<gene>
    <name evidence="18" type="ORF">V6N11_032425</name>
</gene>
<dbReference type="InterPro" id="IPR020635">
    <property type="entry name" value="Tyr_kinase_cat_dom"/>
</dbReference>
<evidence type="ECO:0000256" key="2">
    <source>
        <dbReference type="ARBA" id="ARBA00012513"/>
    </source>
</evidence>
<organism evidence="18 19">
    <name type="scientific">Hibiscus sabdariffa</name>
    <name type="common">roselle</name>
    <dbReference type="NCBI Taxonomy" id="183260"/>
    <lineage>
        <taxon>Eukaryota</taxon>
        <taxon>Viridiplantae</taxon>
        <taxon>Streptophyta</taxon>
        <taxon>Embryophyta</taxon>
        <taxon>Tracheophyta</taxon>
        <taxon>Spermatophyta</taxon>
        <taxon>Magnoliopsida</taxon>
        <taxon>eudicotyledons</taxon>
        <taxon>Gunneridae</taxon>
        <taxon>Pentapetalae</taxon>
        <taxon>rosids</taxon>
        <taxon>malvids</taxon>
        <taxon>Malvales</taxon>
        <taxon>Malvaceae</taxon>
        <taxon>Malvoideae</taxon>
        <taxon>Hibiscus</taxon>
    </lineage>
</organism>
<dbReference type="InterPro" id="IPR051824">
    <property type="entry name" value="LRR_Rcpt-Like_S/T_Kinase"/>
</dbReference>
<dbReference type="SUPFAM" id="SSF56112">
    <property type="entry name" value="Protein kinase-like (PK-like)"/>
    <property type="match status" value="1"/>
</dbReference>
<evidence type="ECO:0000313" key="18">
    <source>
        <dbReference type="EMBL" id="KAK9031029.1"/>
    </source>
</evidence>
<evidence type="ECO:0000256" key="4">
    <source>
        <dbReference type="ARBA" id="ARBA00022553"/>
    </source>
</evidence>
<protein>
    <recommendedName>
        <fullName evidence="2">non-specific serine/threonine protein kinase</fullName>
        <ecNumber evidence="2">2.7.11.1</ecNumber>
    </recommendedName>
</protein>
<accession>A0ABR2T1D8</accession>
<comment type="subcellular location">
    <subcellularLocation>
        <location evidence="1">Membrane</location>
        <topology evidence="1">Single-pass type I membrane protein</topology>
    </subcellularLocation>
</comment>
<comment type="caution">
    <text evidence="18">The sequence shown here is derived from an EMBL/GenBank/DDBJ whole genome shotgun (WGS) entry which is preliminary data.</text>
</comment>
<keyword evidence="16" id="KW-0472">Membrane</keyword>
<evidence type="ECO:0000256" key="6">
    <source>
        <dbReference type="ARBA" id="ARBA00022679"/>
    </source>
</evidence>
<evidence type="ECO:0000256" key="1">
    <source>
        <dbReference type="ARBA" id="ARBA00004479"/>
    </source>
</evidence>
<feature type="compositionally biased region" description="Polar residues" evidence="15">
    <location>
        <begin position="813"/>
        <end position="823"/>
    </location>
</feature>
<sequence>MKKSVHEFLFSPTMHLKNGKTVRALNSIFQQWQIQAGDSWNMSGEPCSGVALSPRDSVFEDPANNPAIRCDCSFRNNTLCHITGLKIERNFFSGPLPAFLGNMSRLKSLSFSHNRLSGPIPKELGNLKELHTPSIDDNSFSGPIPTELAKLNMLHKLSLDNNNFSGTLPPELGTLANLEQLYSNSCGFSGEIPSTFANLERLRIVWASDNAFTGKIPDFVGNNWTKLRKLRFQGNSFEGPIPSSFAKLTSLASLRIGDIYNGSSSLDFVRDLKNLTELVLRNVLLTGTLPSYITELNSLEKLDLSFNNLTGTIPSYMFRMNSLKHLFLGNNSLTGAVPNVQTTTLKTIDLSYNLLSGDLPSWVDTIRQLNLVGNNFTPNSSNIGLFPGLECLQRSFPCNRDAPRYAQFAINCGGQQIISDGIVFEGDDRPLGTATYVVPNAQKLAVSNVGLFEYTENYLQNTSAQVRGTDTPELYNSSRISPGSLRYYGLGLENGTYTVNLFFAEIGSLDRTSRRVFDVYIQGTRRLRDFDISKEADGVLRAATRNFTVNITENHLEIHLFWAAIRPKENRTTLIAGVTVAVMVMLLILVFAFFYKKRIGEYEEEEDGRVVAVKQLSTASNHGKSQFIAEVSTISAVQHRNLVKLLGYCIKDKRHLLVYEYLENKSLDQALFELCPKISDFGLAKRYDDNKTHITSGAAGTFGRPKTVNTLEDDKSYILDWAWDLHENNQSLELVDPTLAEFDENEALRVVRVALLCTQGSSSMRPPMSRVVAMLAGDIDVSSDITRPSYFIDWNFRDSTGTTHDPGEAPALSSGNVNVSEFSDITEGR</sequence>
<dbReference type="Proteomes" id="UP001396334">
    <property type="component" value="Unassembled WGS sequence"/>
</dbReference>
<keyword evidence="12" id="KW-0325">Glycoprotein</keyword>
<evidence type="ECO:0000256" key="11">
    <source>
        <dbReference type="ARBA" id="ARBA00023170"/>
    </source>
</evidence>
<keyword evidence="11" id="KW-0675">Receptor</keyword>
<dbReference type="InterPro" id="IPR003591">
    <property type="entry name" value="Leu-rich_rpt_typical-subtyp"/>
</dbReference>
<keyword evidence="5" id="KW-0433">Leucine-rich repeat</keyword>
<evidence type="ECO:0000256" key="16">
    <source>
        <dbReference type="SAM" id="Phobius"/>
    </source>
</evidence>
<keyword evidence="3" id="KW-0418">Kinase</keyword>
<name>A0ABR2T1D8_9ROSI</name>
<keyword evidence="19" id="KW-1185">Reference proteome</keyword>
<keyword evidence="10" id="KW-0067">ATP-binding</keyword>
<dbReference type="PANTHER" id="PTHR48006:SF34">
    <property type="entry name" value="OS08G0203700 PROTEIN"/>
    <property type="match status" value="1"/>
</dbReference>
<evidence type="ECO:0000256" key="15">
    <source>
        <dbReference type="SAM" id="MobiDB-lite"/>
    </source>
</evidence>
<evidence type="ECO:0000256" key="12">
    <source>
        <dbReference type="ARBA" id="ARBA00023180"/>
    </source>
</evidence>
<dbReference type="Pfam" id="PF11721">
    <property type="entry name" value="Malectin"/>
    <property type="match status" value="1"/>
</dbReference>
<evidence type="ECO:0000256" key="7">
    <source>
        <dbReference type="ARBA" id="ARBA00022729"/>
    </source>
</evidence>
<feature type="domain" description="Tyrosine-protein kinase catalytic" evidence="17">
    <location>
        <begin position="593"/>
        <end position="775"/>
    </location>
</feature>
<keyword evidence="16" id="KW-0812">Transmembrane</keyword>
<dbReference type="InterPro" id="IPR011009">
    <property type="entry name" value="Kinase-like_dom_sf"/>
</dbReference>
<keyword evidence="6" id="KW-0808">Transferase</keyword>
<dbReference type="Pfam" id="PF13855">
    <property type="entry name" value="LRR_8"/>
    <property type="match status" value="1"/>
</dbReference>
<evidence type="ECO:0000259" key="17">
    <source>
        <dbReference type="SMART" id="SM00219"/>
    </source>
</evidence>
<dbReference type="InterPro" id="IPR021720">
    <property type="entry name" value="Malectin_dom"/>
</dbReference>
<feature type="transmembrane region" description="Helical" evidence="16">
    <location>
        <begin position="574"/>
        <end position="595"/>
    </location>
</feature>
<keyword evidence="16" id="KW-1133">Transmembrane helix</keyword>
<evidence type="ECO:0000256" key="5">
    <source>
        <dbReference type="ARBA" id="ARBA00022614"/>
    </source>
</evidence>
<dbReference type="Pfam" id="PF07714">
    <property type="entry name" value="PK_Tyr_Ser-Thr"/>
    <property type="match status" value="1"/>
</dbReference>
<keyword evidence="3" id="KW-0723">Serine/threonine-protein kinase</keyword>
<dbReference type="Gene3D" id="3.30.200.20">
    <property type="entry name" value="Phosphorylase Kinase, domain 1"/>
    <property type="match status" value="1"/>
</dbReference>
<evidence type="ECO:0000313" key="19">
    <source>
        <dbReference type="Proteomes" id="UP001396334"/>
    </source>
</evidence>
<dbReference type="Gene3D" id="1.10.510.10">
    <property type="entry name" value="Transferase(Phosphotransferase) domain 1"/>
    <property type="match status" value="1"/>
</dbReference>
<keyword evidence="7" id="KW-0732">Signal</keyword>
<evidence type="ECO:0000256" key="3">
    <source>
        <dbReference type="ARBA" id="ARBA00022527"/>
    </source>
</evidence>
<dbReference type="SMART" id="SM00369">
    <property type="entry name" value="LRR_TYP"/>
    <property type="match status" value="3"/>
</dbReference>
<feature type="region of interest" description="Disordered" evidence="15">
    <location>
        <begin position="802"/>
        <end position="829"/>
    </location>
</feature>
<dbReference type="EC" id="2.7.11.1" evidence="2"/>
<dbReference type="InterPro" id="IPR032675">
    <property type="entry name" value="LRR_dom_sf"/>
</dbReference>
<dbReference type="Pfam" id="PF00560">
    <property type="entry name" value="LRR_1"/>
    <property type="match status" value="4"/>
</dbReference>
<evidence type="ECO:0000256" key="8">
    <source>
        <dbReference type="ARBA" id="ARBA00022737"/>
    </source>
</evidence>
<dbReference type="Gene3D" id="3.80.10.10">
    <property type="entry name" value="Ribonuclease Inhibitor"/>
    <property type="match status" value="2"/>
</dbReference>
<comment type="catalytic activity">
    <reaction evidence="14">
        <text>L-seryl-[protein] + ATP = O-phospho-L-seryl-[protein] + ADP + H(+)</text>
        <dbReference type="Rhea" id="RHEA:17989"/>
        <dbReference type="Rhea" id="RHEA-COMP:9863"/>
        <dbReference type="Rhea" id="RHEA-COMP:11604"/>
        <dbReference type="ChEBI" id="CHEBI:15378"/>
        <dbReference type="ChEBI" id="CHEBI:29999"/>
        <dbReference type="ChEBI" id="CHEBI:30616"/>
        <dbReference type="ChEBI" id="CHEBI:83421"/>
        <dbReference type="ChEBI" id="CHEBI:456216"/>
        <dbReference type="EC" id="2.7.11.1"/>
    </reaction>
</comment>
<proteinExistence type="predicted"/>